<dbReference type="RefSeq" id="WP_106776953.1">
    <property type="nucleotide sequence ID" value="NZ_JYGE01000005.1"/>
</dbReference>
<protein>
    <submittedName>
        <fullName evidence="1">Uncharacterized protein</fullName>
    </submittedName>
</protein>
<dbReference type="EMBL" id="JYGE01000005">
    <property type="protein sequence ID" value="PSJ31219.1"/>
    <property type="molecule type" value="Genomic_DNA"/>
</dbReference>
<name>A0A2P7PZQ8_9FIRM</name>
<gene>
    <name evidence="1" type="ORF">UF10_06145</name>
</gene>
<reference evidence="1" key="1">
    <citation type="thesis" date="2015" institute="Rutgers" country="The State University of New Jersey, 14 College Farm Rd., New Brunswick, NJ, USA">
        <title>Ammonia toxicity in bacteria and its implications for treatment of and resource recovery from highly nitrogenous organic wastes.</title>
        <authorList>
            <person name="Luther A.K."/>
        </authorList>
    </citation>
    <scope>NUCLEOTIDE SEQUENCE</scope>
    <source>
        <strain evidence="1">RT-10B</strain>
    </source>
</reference>
<accession>A0A2P7PZQ8</accession>
<organism evidence="1 2">
    <name type="scientific">Peptostreptococcus russellii</name>
    <dbReference type="NCBI Taxonomy" id="215200"/>
    <lineage>
        <taxon>Bacteria</taxon>
        <taxon>Bacillati</taxon>
        <taxon>Bacillota</taxon>
        <taxon>Clostridia</taxon>
        <taxon>Peptostreptococcales</taxon>
        <taxon>Peptostreptococcaceae</taxon>
        <taxon>Peptostreptococcus</taxon>
    </lineage>
</organism>
<sequence>MRFKESKSICKGPEIDFSSSITNSLGLKEISIDVNEQGLCLGAAIPNSSIYNRHQKLEYPNKSNDKNKKNNDVTRYNITLDETGEVAFYGDSGLDIIDESLKEKIKRTQLYSYEKNRQMKMNYERINAETDKFLEIYKLSPNLKDEEYFKRRLESLSLKTYKRKTFDKKEPSIKDAKKVLKAEAKQKINSWRLLKQYIMRKKYIEENMEDKLTELNVEWQGEKIKFEEQENKIESERNTSYIQEYYEEKRSLELAIKGDERYIEGKTGQWLETTVLPLDFELAYEYRKSSLLIDIKLPNIEEIPDFRAIKLSKGVFRREDKEKIDLREEYINCVFGLAVFFSSNLFNISPKIKNIVMSGYSNRLPKSQSSKQKQSKDEYIYSIKFKREGFLGKNMSEVNPYDFCRSFNHRCKISEEKYMDSIEPY</sequence>
<dbReference type="OrthoDB" id="983149at2"/>
<evidence type="ECO:0000313" key="2">
    <source>
        <dbReference type="Proteomes" id="UP000241434"/>
    </source>
</evidence>
<comment type="caution">
    <text evidence="1">The sequence shown here is derived from an EMBL/GenBank/DDBJ whole genome shotgun (WGS) entry which is preliminary data.</text>
</comment>
<dbReference type="AlphaFoldDB" id="A0A2P7PZQ8"/>
<keyword evidence="2" id="KW-1185">Reference proteome</keyword>
<dbReference type="Proteomes" id="UP000241434">
    <property type="component" value="Unassembled WGS sequence"/>
</dbReference>
<proteinExistence type="predicted"/>
<evidence type="ECO:0000313" key="1">
    <source>
        <dbReference type="EMBL" id="PSJ31219.1"/>
    </source>
</evidence>